<dbReference type="NCBIfam" id="NF000766">
    <property type="entry name" value="PRK00049.1"/>
    <property type="match status" value="1"/>
</dbReference>
<evidence type="ECO:0000256" key="9">
    <source>
        <dbReference type="ARBA" id="ARBA00022946"/>
    </source>
</evidence>
<dbReference type="NCBIfam" id="NF009372">
    <property type="entry name" value="PRK12735.1"/>
    <property type="match status" value="1"/>
</dbReference>
<dbReference type="PROSITE" id="PS50968">
    <property type="entry name" value="BIOTINYL_LIPOYL"/>
    <property type="match status" value="1"/>
</dbReference>
<dbReference type="CDD" id="cd06848">
    <property type="entry name" value="GCS_H"/>
    <property type="match status" value="1"/>
</dbReference>
<dbReference type="PRINTS" id="PR00315">
    <property type="entry name" value="ELONGATNFCT"/>
</dbReference>
<comment type="cofactor">
    <cofactor evidence="1">
        <name>(R)-lipoate</name>
        <dbReference type="ChEBI" id="CHEBI:83088"/>
    </cofactor>
</comment>
<keyword evidence="6 16" id="KW-0251">Elongation factor</keyword>
<evidence type="ECO:0000256" key="10">
    <source>
        <dbReference type="ARBA" id="ARBA00023128"/>
    </source>
</evidence>
<dbReference type="PROSITE" id="PS00301">
    <property type="entry name" value="G_TR_1"/>
    <property type="match status" value="1"/>
</dbReference>
<dbReference type="InterPro" id="IPR005225">
    <property type="entry name" value="Small_GTP-bd"/>
</dbReference>
<dbReference type="FunFam" id="2.40.30.10:FF:000001">
    <property type="entry name" value="Elongation factor Tu"/>
    <property type="match status" value="1"/>
</dbReference>
<dbReference type="Pfam" id="PF01597">
    <property type="entry name" value="GCV_H"/>
    <property type="match status" value="1"/>
</dbReference>
<dbReference type="InterPro" id="IPR009000">
    <property type="entry name" value="Transl_B-barrel_sf"/>
</dbReference>
<dbReference type="SUPFAM" id="SSF51230">
    <property type="entry name" value="Single hybrid motif"/>
    <property type="match status" value="1"/>
</dbReference>
<evidence type="ECO:0000259" key="15">
    <source>
        <dbReference type="PROSITE" id="PS51722"/>
    </source>
</evidence>
<keyword evidence="11" id="KW-0342">GTP-binding</keyword>
<evidence type="ECO:0000256" key="13">
    <source>
        <dbReference type="RuleBase" id="RU004061"/>
    </source>
</evidence>
<accession>A0A1Q3ELD6</accession>
<dbReference type="PANTHER" id="PTHR43721">
    <property type="entry name" value="ELONGATION FACTOR TU-RELATED"/>
    <property type="match status" value="1"/>
</dbReference>
<dbReference type="GO" id="GO:0003924">
    <property type="term" value="F:GTPase activity"/>
    <property type="evidence" value="ECO:0007669"/>
    <property type="project" value="InterPro"/>
</dbReference>
<evidence type="ECO:0000256" key="4">
    <source>
        <dbReference type="ARBA" id="ARBA00009249"/>
    </source>
</evidence>
<keyword evidence="17" id="KW-1185">Reference proteome</keyword>
<dbReference type="GO" id="GO:0005739">
    <property type="term" value="C:mitochondrion"/>
    <property type="evidence" value="ECO:0007669"/>
    <property type="project" value="UniProtKB-SubCell"/>
</dbReference>
<dbReference type="PANTHER" id="PTHR43721:SF36">
    <property type="entry name" value="ELONGATION FACTOR TU, MITOCHONDRIAL"/>
    <property type="match status" value="1"/>
</dbReference>
<dbReference type="CDD" id="cd03707">
    <property type="entry name" value="EFTU_III"/>
    <property type="match status" value="1"/>
</dbReference>
<dbReference type="HAMAP" id="MF_00272">
    <property type="entry name" value="GcvH"/>
    <property type="match status" value="1"/>
</dbReference>
<evidence type="ECO:0000256" key="8">
    <source>
        <dbReference type="ARBA" id="ARBA00022917"/>
    </source>
</evidence>
<dbReference type="InterPro" id="IPR033753">
    <property type="entry name" value="GCV_H/Fam206"/>
</dbReference>
<reference evidence="16 17" key="1">
    <citation type="submission" date="2016-08" db="EMBL/GenBank/DDBJ databases">
        <authorList>
            <consortium name="Lentinula edodes genome sequencing consortium"/>
            <person name="Sakamoto Y."/>
            <person name="Nakade K."/>
            <person name="Sato S."/>
            <person name="Yoshida Y."/>
            <person name="Miyazaki K."/>
            <person name="Natsume S."/>
            <person name="Konno N."/>
        </authorList>
    </citation>
    <scope>NUCLEOTIDE SEQUENCE [LARGE SCALE GENOMIC DNA]</scope>
    <source>
        <strain evidence="16 17">NBRC 111202</strain>
    </source>
</reference>
<name>A0A1Q3ELD6_LENED</name>
<keyword evidence="7 12" id="KW-0450">Lipoyl</keyword>
<dbReference type="Pfam" id="PF03144">
    <property type="entry name" value="GTP_EFTU_D2"/>
    <property type="match status" value="1"/>
</dbReference>
<dbReference type="NCBIfam" id="NF009373">
    <property type="entry name" value="PRK12736.1"/>
    <property type="match status" value="1"/>
</dbReference>
<dbReference type="SUPFAM" id="SSF50447">
    <property type="entry name" value="Translation proteins"/>
    <property type="match status" value="1"/>
</dbReference>
<dbReference type="InterPro" id="IPR027417">
    <property type="entry name" value="P-loop_NTPase"/>
</dbReference>
<evidence type="ECO:0000313" key="17">
    <source>
        <dbReference type="Proteomes" id="UP000188533"/>
    </source>
</evidence>
<dbReference type="CDD" id="cd01884">
    <property type="entry name" value="EF_Tu"/>
    <property type="match status" value="1"/>
</dbReference>
<comment type="caution">
    <text evidence="16">The sequence shown here is derived from an EMBL/GenBank/DDBJ whole genome shotgun (WGS) entry which is preliminary data.</text>
</comment>
<feature type="domain" description="Lipoyl-binding" evidence="14">
    <location>
        <begin position="467"/>
        <end position="549"/>
    </location>
</feature>
<dbReference type="NCBIfam" id="TIGR00485">
    <property type="entry name" value="EF-Tu"/>
    <property type="match status" value="1"/>
</dbReference>
<dbReference type="FunFam" id="3.40.50.300:FF:000003">
    <property type="entry name" value="Elongation factor Tu"/>
    <property type="match status" value="1"/>
</dbReference>
<dbReference type="SUPFAM" id="SSF50465">
    <property type="entry name" value="EF-Tu/eEF-1alpha/eIF2-gamma C-terminal domain"/>
    <property type="match status" value="1"/>
</dbReference>
<dbReference type="STRING" id="5353.A0A1Q3ELD6"/>
<dbReference type="InterPro" id="IPR041709">
    <property type="entry name" value="EF-Tu_GTP-bd"/>
</dbReference>
<sequence>MLRVAACRAAPAVFASSSSILPRFTVSRAVLPIHFVTRRGYAEIFSRTKPHMNIGTIGHVDHGKTTLTAAITKVLAETGGATFTDYAQIDKAPEEKARGITINSSHVEYETDSRHYGHIDCPGHADYIKNMITGAAQMDGAIIVVSATDGQMPQTREHLLLARQVGIKKLVVFINKVDMINDPEMLELVDMEIRDLLSTYNFDGENTPIVMGSALAALDGRDKEIGVDKILELVKACDTWLDLPARDLDKPFLMPIEDVFSISGRGTVATGRVERGTALKGKEVEILGLGNSFKTTLTGIEMFHKELERAEAGDNMGALLRGTRRDQVRRGQVLIEPGSMKAVKKFRSQVYILTKDEGGRYTPFMQGYRPQLYLRTADVTVTLNFAEGTPDAEEKMAMPGDNVELDCELIFDLAVEVGSRFTLREANKTIGTGVVTKILEPFGLRTIVTKKYTVEHECVSFDDSTGLGVISITDHAQSSLGDVVFVELPQVGTVVAQHDQIGAVESVKAASDIYAPVSGKVEEINETLADQPGLLNKSPEEKGWLCKIKLSDPSELEKLMNKEEYEASYEH</sequence>
<gene>
    <name evidence="16" type="ORF">LENED_010043</name>
</gene>
<evidence type="ECO:0000256" key="7">
    <source>
        <dbReference type="ARBA" id="ARBA00022823"/>
    </source>
</evidence>
<evidence type="ECO:0000256" key="12">
    <source>
        <dbReference type="PIRSR" id="PIRSR617453-50"/>
    </source>
</evidence>
<dbReference type="InterPro" id="IPR004161">
    <property type="entry name" value="EFTu-like_2"/>
</dbReference>
<dbReference type="CDD" id="cd03697">
    <property type="entry name" value="EFTU_II"/>
    <property type="match status" value="1"/>
</dbReference>
<dbReference type="GO" id="GO:0005960">
    <property type="term" value="C:glycine cleavage complex"/>
    <property type="evidence" value="ECO:0007669"/>
    <property type="project" value="InterPro"/>
</dbReference>
<evidence type="ECO:0000256" key="5">
    <source>
        <dbReference type="ARBA" id="ARBA00022741"/>
    </source>
</evidence>
<dbReference type="NCBIfam" id="TIGR00527">
    <property type="entry name" value="gcvH"/>
    <property type="match status" value="1"/>
</dbReference>
<dbReference type="AlphaFoldDB" id="A0A1Q3ELD6"/>
<feature type="modified residue" description="N6-lipoyllysine" evidence="12">
    <location>
        <position position="508"/>
    </location>
</feature>
<dbReference type="GO" id="GO:0070125">
    <property type="term" value="P:mitochondrial translational elongation"/>
    <property type="evidence" value="ECO:0007669"/>
    <property type="project" value="TreeGrafter"/>
</dbReference>
<dbReference type="InterPro" id="IPR000089">
    <property type="entry name" value="Biotin_lipoyl"/>
</dbReference>
<dbReference type="InterPro" id="IPR000795">
    <property type="entry name" value="T_Tr_GTP-bd_dom"/>
</dbReference>
<protein>
    <recommendedName>
        <fullName evidence="13">Elongation factor Tu</fullName>
    </recommendedName>
</protein>
<dbReference type="NCBIfam" id="NF002270">
    <property type="entry name" value="PRK01202.1"/>
    <property type="match status" value="1"/>
</dbReference>
<dbReference type="PROSITE" id="PS51722">
    <property type="entry name" value="G_TR_2"/>
    <property type="match status" value="1"/>
</dbReference>
<dbReference type="InterPro" id="IPR009001">
    <property type="entry name" value="Transl_elong_EF1A/Init_IF2_C"/>
</dbReference>
<keyword evidence="10" id="KW-0496">Mitochondrion</keyword>
<dbReference type="PROSITE" id="PS00189">
    <property type="entry name" value="LIPOYL"/>
    <property type="match status" value="1"/>
</dbReference>
<organism evidence="16 17">
    <name type="scientific">Lentinula edodes</name>
    <name type="common">Shiitake mushroom</name>
    <name type="synonym">Lentinus edodes</name>
    <dbReference type="NCBI Taxonomy" id="5353"/>
    <lineage>
        <taxon>Eukaryota</taxon>
        <taxon>Fungi</taxon>
        <taxon>Dikarya</taxon>
        <taxon>Basidiomycota</taxon>
        <taxon>Agaricomycotina</taxon>
        <taxon>Agaricomycetes</taxon>
        <taxon>Agaricomycetidae</taxon>
        <taxon>Agaricales</taxon>
        <taxon>Marasmiineae</taxon>
        <taxon>Omphalotaceae</taxon>
        <taxon>Lentinula</taxon>
    </lineage>
</organism>
<dbReference type="InterPro" id="IPR003016">
    <property type="entry name" value="2-oxoA_DH_lipoyl-BS"/>
</dbReference>
<dbReference type="Gene3D" id="2.40.50.100">
    <property type="match status" value="1"/>
</dbReference>
<dbReference type="InterPro" id="IPR050055">
    <property type="entry name" value="EF-Tu_GTPase"/>
</dbReference>
<evidence type="ECO:0000313" key="16">
    <source>
        <dbReference type="EMBL" id="GAW08010.1"/>
    </source>
</evidence>
<dbReference type="InterPro" id="IPR033720">
    <property type="entry name" value="EFTU_2"/>
</dbReference>
<dbReference type="GO" id="GO:0003746">
    <property type="term" value="F:translation elongation factor activity"/>
    <property type="evidence" value="ECO:0007669"/>
    <property type="project" value="UniProtKB-KW"/>
</dbReference>
<dbReference type="Pfam" id="PF00009">
    <property type="entry name" value="GTP_EFTU"/>
    <property type="match status" value="1"/>
</dbReference>
<keyword evidence="9" id="KW-0809">Transit peptide</keyword>
<dbReference type="InterPro" id="IPR011053">
    <property type="entry name" value="Single_hybrid_motif"/>
</dbReference>
<evidence type="ECO:0000256" key="3">
    <source>
        <dbReference type="ARBA" id="ARBA00007249"/>
    </source>
</evidence>
<dbReference type="Gene3D" id="2.40.30.10">
    <property type="entry name" value="Translation factors"/>
    <property type="match status" value="2"/>
</dbReference>
<comment type="subcellular location">
    <subcellularLocation>
        <location evidence="2">Mitochondrion</location>
    </subcellularLocation>
</comment>
<dbReference type="GO" id="GO:0005525">
    <property type="term" value="F:GTP binding"/>
    <property type="evidence" value="ECO:0007669"/>
    <property type="project" value="UniProtKB-KW"/>
</dbReference>
<comment type="similarity">
    <text evidence="3">Belongs to the TRAFAC class translation factor GTPase superfamily. Classic translation factor GTPase family. EF-Tu/EF-1A subfamily.</text>
</comment>
<dbReference type="SUPFAM" id="SSF52540">
    <property type="entry name" value="P-loop containing nucleoside triphosphate hydrolases"/>
    <property type="match status" value="1"/>
</dbReference>
<evidence type="ECO:0000259" key="14">
    <source>
        <dbReference type="PROSITE" id="PS50968"/>
    </source>
</evidence>
<evidence type="ECO:0000256" key="6">
    <source>
        <dbReference type="ARBA" id="ARBA00022768"/>
    </source>
</evidence>
<reference evidence="16 17" key="2">
    <citation type="submission" date="2017-02" db="EMBL/GenBank/DDBJ databases">
        <title>A genome survey and senescence transcriptome analysis in Lentinula edodes.</title>
        <authorList>
            <person name="Sakamoto Y."/>
            <person name="Nakade K."/>
            <person name="Sato S."/>
            <person name="Yoshida Y."/>
            <person name="Miyazaki K."/>
            <person name="Natsume S."/>
            <person name="Konno N."/>
        </authorList>
    </citation>
    <scope>NUCLEOTIDE SEQUENCE [LARGE SCALE GENOMIC DNA]</scope>
    <source>
        <strain evidence="16 17">NBRC 111202</strain>
    </source>
</reference>
<dbReference type="Pfam" id="PF03143">
    <property type="entry name" value="GTP_EFTU_D3"/>
    <property type="match status" value="1"/>
</dbReference>
<comment type="similarity">
    <text evidence="4">Belongs to the GcvH family.</text>
</comment>
<dbReference type="GO" id="GO:0019464">
    <property type="term" value="P:glycine decarboxylation via glycine cleavage system"/>
    <property type="evidence" value="ECO:0007669"/>
    <property type="project" value="InterPro"/>
</dbReference>
<dbReference type="InterPro" id="IPR004541">
    <property type="entry name" value="Transl_elong_EFTu/EF1A_bac/org"/>
</dbReference>
<evidence type="ECO:0000256" key="2">
    <source>
        <dbReference type="ARBA" id="ARBA00004173"/>
    </source>
</evidence>
<evidence type="ECO:0000256" key="1">
    <source>
        <dbReference type="ARBA" id="ARBA00001938"/>
    </source>
</evidence>
<keyword evidence="5" id="KW-0547">Nucleotide-binding</keyword>
<dbReference type="HAMAP" id="MF_00118_B">
    <property type="entry name" value="EF_Tu_B"/>
    <property type="match status" value="1"/>
</dbReference>
<dbReference type="Proteomes" id="UP000188533">
    <property type="component" value="Unassembled WGS sequence"/>
</dbReference>
<dbReference type="InterPro" id="IPR017453">
    <property type="entry name" value="GCV_H_sub"/>
</dbReference>
<dbReference type="EMBL" id="BDGU01000546">
    <property type="protein sequence ID" value="GAW08010.1"/>
    <property type="molecule type" value="Genomic_DNA"/>
</dbReference>
<dbReference type="InterPro" id="IPR002930">
    <property type="entry name" value="GCV_H"/>
</dbReference>
<keyword evidence="8" id="KW-0648">Protein biosynthesis</keyword>
<feature type="domain" description="Tr-type G" evidence="15">
    <location>
        <begin position="49"/>
        <end position="245"/>
    </location>
</feature>
<proteinExistence type="inferred from homology"/>
<dbReference type="InterPro" id="IPR004160">
    <property type="entry name" value="Transl_elong_EFTu/EF1A_C"/>
</dbReference>
<evidence type="ECO:0000256" key="11">
    <source>
        <dbReference type="ARBA" id="ARBA00023134"/>
    </source>
</evidence>
<dbReference type="NCBIfam" id="TIGR00231">
    <property type="entry name" value="small_GTP"/>
    <property type="match status" value="1"/>
</dbReference>
<dbReference type="Gene3D" id="3.40.50.300">
    <property type="entry name" value="P-loop containing nucleotide triphosphate hydrolases"/>
    <property type="match status" value="1"/>
</dbReference>
<dbReference type="InterPro" id="IPR031157">
    <property type="entry name" value="G_TR_CS"/>
</dbReference>